<accession>A0A182FM62</accession>
<feature type="compositionally biased region" description="Polar residues" evidence="1">
    <location>
        <begin position="62"/>
        <end position="77"/>
    </location>
</feature>
<feature type="compositionally biased region" description="Polar residues" evidence="1">
    <location>
        <begin position="10"/>
        <end position="21"/>
    </location>
</feature>
<reference evidence="2" key="2">
    <citation type="submission" date="2022-08" db="UniProtKB">
        <authorList>
            <consortium name="EnsemblMetazoa"/>
        </authorList>
    </citation>
    <scope>IDENTIFICATION</scope>
    <source>
        <strain evidence="2">STECLA/ALBI9_A</strain>
    </source>
</reference>
<dbReference type="VEuPathDB" id="VectorBase:AALB20_026508"/>
<sequence>MERVWRKMNQGLTLRSSSSKVAQQGAVTSSGGAGTGLLSAGQPSAMGGGGGGTVALVAGVPSGSSGMPHSTDTTSSAGFGESQVVAVQRRRSIAPQASTASSEKRRRRRRRSRPSREGAGQSHSSGGHHKGHSSSGRRGNGQSVTIAQQSTEQSLRQRAVARLKMFNFNLNWDLHMTQCKPCGPKSGNIITRRLCRNRRGEDNELYRSNSFKFERFERRDPTGTGTRTMLRKQVGAVAV</sequence>
<protein>
    <submittedName>
        <fullName evidence="2">Uncharacterized protein</fullName>
    </submittedName>
</protein>
<dbReference type="AlphaFoldDB" id="A0A182FM62"/>
<proteinExistence type="predicted"/>
<evidence type="ECO:0000313" key="3">
    <source>
        <dbReference type="Proteomes" id="UP000069272"/>
    </source>
</evidence>
<keyword evidence="3" id="KW-1185">Reference proteome</keyword>
<feature type="compositionally biased region" description="Basic residues" evidence="1">
    <location>
        <begin position="104"/>
        <end position="113"/>
    </location>
</feature>
<feature type="compositionally biased region" description="Polar residues" evidence="1">
    <location>
        <begin position="144"/>
        <end position="153"/>
    </location>
</feature>
<reference evidence="2 3" key="1">
    <citation type="journal article" date="2017" name="G3 (Bethesda)">
        <title>The Physical Genome Mapping of Anopheles albimanus Corrected Scaffold Misassemblies and Identified Interarm Rearrangements in Genus Anopheles.</title>
        <authorList>
            <person name="Artemov G.N."/>
            <person name="Peery A.N."/>
            <person name="Jiang X."/>
            <person name="Tu Z."/>
            <person name="Stegniy V.N."/>
            <person name="Sharakhova M.V."/>
            <person name="Sharakhov I.V."/>
        </authorList>
    </citation>
    <scope>NUCLEOTIDE SEQUENCE [LARGE SCALE GENOMIC DNA]</scope>
    <source>
        <strain evidence="2 3">ALBI9_A</strain>
    </source>
</reference>
<evidence type="ECO:0000313" key="2">
    <source>
        <dbReference type="EnsemblMetazoa" id="AALB007621-PA"/>
    </source>
</evidence>
<organism evidence="2 3">
    <name type="scientific">Anopheles albimanus</name>
    <name type="common">New world malaria mosquito</name>
    <dbReference type="NCBI Taxonomy" id="7167"/>
    <lineage>
        <taxon>Eukaryota</taxon>
        <taxon>Metazoa</taxon>
        <taxon>Ecdysozoa</taxon>
        <taxon>Arthropoda</taxon>
        <taxon>Hexapoda</taxon>
        <taxon>Insecta</taxon>
        <taxon>Pterygota</taxon>
        <taxon>Neoptera</taxon>
        <taxon>Endopterygota</taxon>
        <taxon>Diptera</taxon>
        <taxon>Nematocera</taxon>
        <taxon>Culicoidea</taxon>
        <taxon>Culicidae</taxon>
        <taxon>Anophelinae</taxon>
        <taxon>Anopheles</taxon>
    </lineage>
</organism>
<name>A0A182FM62_ANOAL</name>
<evidence type="ECO:0000256" key="1">
    <source>
        <dbReference type="SAM" id="MobiDB-lite"/>
    </source>
</evidence>
<dbReference type="VEuPathDB" id="VectorBase:AALB007621"/>
<feature type="compositionally biased region" description="Low complexity" evidence="1">
    <location>
        <begin position="22"/>
        <end position="42"/>
    </location>
</feature>
<feature type="compositionally biased region" description="Low complexity" evidence="1">
    <location>
        <begin position="133"/>
        <end position="143"/>
    </location>
</feature>
<feature type="region of interest" description="Disordered" evidence="1">
    <location>
        <begin position="1"/>
        <end position="153"/>
    </location>
</feature>
<dbReference type="Proteomes" id="UP000069272">
    <property type="component" value="Chromosome 3R"/>
</dbReference>
<dbReference type="EnsemblMetazoa" id="AALB007621-RA">
    <property type="protein sequence ID" value="AALB007621-PA"/>
    <property type="gene ID" value="AALB007621"/>
</dbReference>